<evidence type="ECO:0000313" key="4">
    <source>
        <dbReference type="Proteomes" id="UP000076321"/>
    </source>
</evidence>
<feature type="region of interest" description="Disordered" evidence="1">
    <location>
        <begin position="239"/>
        <end position="268"/>
    </location>
</feature>
<dbReference type="EMBL" id="LQCI01000002">
    <property type="protein sequence ID" value="KZB87993.1"/>
    <property type="molecule type" value="Genomic_DNA"/>
</dbReference>
<feature type="compositionally biased region" description="Low complexity" evidence="1">
    <location>
        <begin position="350"/>
        <end position="368"/>
    </location>
</feature>
<evidence type="ECO:0000313" key="3">
    <source>
        <dbReference type="EMBL" id="OKA04501.1"/>
    </source>
</evidence>
<reference evidence="3 5" key="2">
    <citation type="submission" date="2016-11" db="EMBL/GenBank/DDBJ databases">
        <title>Genome sequencing of Amycolatopsis regifaucium.</title>
        <authorList>
            <person name="Mayilraj S."/>
            <person name="Kaur N."/>
        </authorList>
    </citation>
    <scope>NUCLEOTIDE SEQUENCE [LARGE SCALE GENOMIC DNA]</scope>
    <source>
        <strain evidence="3 5">GY080</strain>
    </source>
</reference>
<feature type="compositionally biased region" description="Basic and acidic residues" evidence="1">
    <location>
        <begin position="569"/>
        <end position="580"/>
    </location>
</feature>
<feature type="region of interest" description="Disordered" evidence="1">
    <location>
        <begin position="161"/>
        <end position="200"/>
    </location>
</feature>
<dbReference type="Proteomes" id="UP000186883">
    <property type="component" value="Unassembled WGS sequence"/>
</dbReference>
<dbReference type="RefSeq" id="WP_061988625.1">
    <property type="nucleotide sequence ID" value="NZ_FOPQ01000004.1"/>
</dbReference>
<sequence length="580" mass="58693">MTASEPVPIVDPEIEVLTFEQLVQLVNEVSPDSYYERAQAFDTATARLEQIQDDLARGTRELWDAWRGEGAEAFGDDVRNVNALGNTAIQAMASPGYGATLRRAGDALALAQQRIRDLQAQKREGDLPAARQVVHDLGVAYQEIGTAITPFPGAETDVPVNGQGPAANASAPAGVTPAMGATQPSAEGQLGRHGGGTGTPGGAGIVPAAALLPMGVPMAEGRPGRQGDVWAGLLEDTTQGTTASVSPAVVGKETPAARPASSGETVDGQGNGAYFAVLGRTQGVQAGLRNTESKKDKRKDSCRDESATAEQDEAPLKPEMPNADLTSPGASARAETTFDADLPERTAEPAPSVATVSATDASSTAPASHEPVHAKGPASELPPPPATTPVSETASSPSGTAAPAEVLKAPPLPHGSGAGLPNNATPASLGVPMQPAVTPVAGETSLPSALPASPAFRPAGGFDASSTPGLPPVVPGGTGSPRVPGEAMHGTGGGFMSPMLGGGAVGGGQDTENERQPMGLLGVDPKVWDASGNAPQVLGRSAAAPPPRALDLDDAKKKAMEMVDSVLGRPDRKDDDRIAE</sequence>
<dbReference type="Gene3D" id="1.10.287.1060">
    <property type="entry name" value="ESAT-6-like"/>
    <property type="match status" value="1"/>
</dbReference>
<accession>A0A154MVM2</accession>
<evidence type="ECO:0000256" key="1">
    <source>
        <dbReference type="SAM" id="MobiDB-lite"/>
    </source>
</evidence>
<dbReference type="SUPFAM" id="SSF140453">
    <property type="entry name" value="EsxAB dimer-like"/>
    <property type="match status" value="1"/>
</dbReference>
<dbReference type="InterPro" id="IPR036689">
    <property type="entry name" value="ESAT-6-like_sf"/>
</dbReference>
<organism evidence="2 4">
    <name type="scientific">Amycolatopsis regifaucium</name>
    <dbReference type="NCBI Taxonomy" id="546365"/>
    <lineage>
        <taxon>Bacteria</taxon>
        <taxon>Bacillati</taxon>
        <taxon>Actinomycetota</taxon>
        <taxon>Actinomycetes</taxon>
        <taxon>Pseudonocardiales</taxon>
        <taxon>Pseudonocardiaceae</taxon>
        <taxon>Amycolatopsis</taxon>
    </lineage>
</organism>
<evidence type="ECO:0000313" key="5">
    <source>
        <dbReference type="Proteomes" id="UP000186883"/>
    </source>
</evidence>
<dbReference type="OrthoDB" id="3638656at2"/>
<dbReference type="AlphaFoldDB" id="A0A154MVM2"/>
<dbReference type="EMBL" id="LOBU02000022">
    <property type="protein sequence ID" value="OKA04501.1"/>
    <property type="molecule type" value="Genomic_DNA"/>
</dbReference>
<keyword evidence="5" id="KW-1185">Reference proteome</keyword>
<feature type="region of interest" description="Disordered" evidence="1">
    <location>
        <begin position="561"/>
        <end position="580"/>
    </location>
</feature>
<comment type="caution">
    <text evidence="2">The sequence shown here is derived from an EMBL/GenBank/DDBJ whole genome shotgun (WGS) entry which is preliminary data.</text>
</comment>
<feature type="compositionally biased region" description="Gly residues" evidence="1">
    <location>
        <begin position="497"/>
        <end position="509"/>
    </location>
</feature>
<reference evidence="2 4" key="1">
    <citation type="submission" date="2015-12" db="EMBL/GenBank/DDBJ databases">
        <title>Amycolatopsis regifaucium genome sequencing and assembly.</title>
        <authorList>
            <person name="Mayilraj S."/>
        </authorList>
    </citation>
    <scope>NUCLEOTIDE SEQUENCE [LARGE SCALE GENOMIC DNA]</scope>
    <source>
        <strain evidence="2 4">GY080</strain>
    </source>
</reference>
<feature type="compositionally biased region" description="Basic and acidic residues" evidence="1">
    <location>
        <begin position="291"/>
        <end position="306"/>
    </location>
</feature>
<name>A0A154MVM2_9PSEU</name>
<dbReference type="Proteomes" id="UP000076321">
    <property type="component" value="Unassembled WGS sequence"/>
</dbReference>
<protein>
    <recommendedName>
        <fullName evidence="6">WXG100 family type VII secretion target</fullName>
    </recommendedName>
</protein>
<evidence type="ECO:0000313" key="2">
    <source>
        <dbReference type="EMBL" id="KZB87993.1"/>
    </source>
</evidence>
<gene>
    <name evidence="3" type="ORF">ATP06_0231945</name>
    <name evidence="2" type="ORF">AVL48_18565</name>
</gene>
<proteinExistence type="predicted"/>
<feature type="compositionally biased region" description="Gly residues" evidence="1">
    <location>
        <begin position="191"/>
        <end position="200"/>
    </location>
</feature>
<feature type="region of interest" description="Disordered" evidence="1">
    <location>
        <begin position="497"/>
        <end position="549"/>
    </location>
</feature>
<evidence type="ECO:0008006" key="6">
    <source>
        <dbReference type="Google" id="ProtNLM"/>
    </source>
</evidence>
<feature type="region of interest" description="Disordered" evidence="1">
    <location>
        <begin position="285"/>
        <end position="429"/>
    </location>
</feature>
<feature type="compositionally biased region" description="Low complexity" evidence="1">
    <location>
        <begin position="391"/>
        <end position="405"/>
    </location>
</feature>